<dbReference type="Gene3D" id="6.10.140.110">
    <property type="match status" value="1"/>
</dbReference>
<dbReference type="GeneTree" id="ENSGT00950000183191"/>
<dbReference type="InterPro" id="IPR036290">
    <property type="entry name" value="Phe_ZIP_sf"/>
</dbReference>
<evidence type="ECO:0000256" key="3">
    <source>
        <dbReference type="ARBA" id="ARBA00022999"/>
    </source>
</evidence>
<dbReference type="Pfam" id="PF08916">
    <property type="entry name" value="Phe_ZIP"/>
    <property type="match status" value="1"/>
</dbReference>
<dbReference type="CDD" id="cd01231">
    <property type="entry name" value="PH_SH2B_family"/>
    <property type="match status" value="1"/>
</dbReference>
<feature type="region of interest" description="Disordered" evidence="5">
    <location>
        <begin position="361"/>
        <end position="386"/>
    </location>
</feature>
<dbReference type="SUPFAM" id="SSF109805">
    <property type="entry name" value="Phenylalanine zipper"/>
    <property type="match status" value="1"/>
</dbReference>
<dbReference type="PRINTS" id="PR00401">
    <property type="entry name" value="SH2DOMAIN"/>
</dbReference>
<dbReference type="InterPro" id="IPR011993">
    <property type="entry name" value="PH-like_dom_sf"/>
</dbReference>
<protein>
    <submittedName>
        <fullName evidence="8">SH2B adaptor protein 3</fullName>
    </submittedName>
</protein>
<evidence type="ECO:0000256" key="5">
    <source>
        <dbReference type="SAM" id="MobiDB-lite"/>
    </source>
</evidence>
<accession>A0A803J273</accession>
<organism evidence="8">
    <name type="scientific">Xenopus tropicalis</name>
    <name type="common">Western clawed frog</name>
    <name type="synonym">Silurana tropicalis</name>
    <dbReference type="NCBI Taxonomy" id="8364"/>
    <lineage>
        <taxon>Eukaryota</taxon>
        <taxon>Metazoa</taxon>
        <taxon>Chordata</taxon>
        <taxon>Craniata</taxon>
        <taxon>Vertebrata</taxon>
        <taxon>Euteleostomi</taxon>
        <taxon>Amphibia</taxon>
        <taxon>Batrachia</taxon>
        <taxon>Anura</taxon>
        <taxon>Pipoidea</taxon>
        <taxon>Pipidae</taxon>
        <taxon>Xenopodinae</taxon>
        <taxon>Xenopus</taxon>
        <taxon>Silurana</taxon>
    </lineage>
</organism>
<dbReference type="FunFam" id="3.30.505.10:FF:000008">
    <property type="entry name" value="SH2B adapter protein 1 isoform 2"/>
    <property type="match status" value="1"/>
</dbReference>
<evidence type="ECO:0000256" key="2">
    <source>
        <dbReference type="ARBA" id="ARBA00022553"/>
    </source>
</evidence>
<dbReference type="AlphaFoldDB" id="A0A803J273"/>
<dbReference type="FunFam" id="2.30.29.30:FF:000684">
    <property type="entry name" value="SH2B adaptor protein 3"/>
    <property type="match status" value="1"/>
</dbReference>
<dbReference type="InterPro" id="IPR001849">
    <property type="entry name" value="PH_domain"/>
</dbReference>
<feature type="region of interest" description="Disordered" evidence="5">
    <location>
        <begin position="583"/>
        <end position="619"/>
    </location>
</feature>
<dbReference type="GO" id="GO:0007165">
    <property type="term" value="P:signal transduction"/>
    <property type="evidence" value="ECO:0007669"/>
    <property type="project" value="InterPro"/>
</dbReference>
<dbReference type="Bgee" id="ENSXETG00000040614">
    <property type="expression patterns" value="Expressed in 4-cell stage embryo and 15 other cell types or tissues"/>
</dbReference>
<comment type="similarity">
    <text evidence="1">Belongs to the SH2B adapter family.</text>
</comment>
<dbReference type="SMART" id="SM00233">
    <property type="entry name" value="PH"/>
    <property type="match status" value="1"/>
</dbReference>
<keyword evidence="2" id="KW-0597">Phosphoprotein</keyword>
<name>A0A803J273_XENTR</name>
<gene>
    <name evidence="8" type="primary">sh2b3</name>
</gene>
<dbReference type="InterPro" id="IPR015012">
    <property type="entry name" value="Phe_ZIP"/>
</dbReference>
<dbReference type="InterPro" id="IPR030523">
    <property type="entry name" value="SH2B"/>
</dbReference>
<sequence length="619" mass="70329">MQSYGLKHHGASEGTQPFQQHTTIASVTAMNGDTIQPESSSVPQGWNEFCKLHAISTARELAKQYWLFANQNPQHDILAAEIFSLHFTDLFQQYFRNEVRESWGMDQYRFFPFSRVKDYRETGRRPSDDPSSTVAAKLEVELTAQHEHIDQTVSDTSVQLAPKTWSSEELRPCSSTPAARPFIRFSLAQFRRSIRNIFRRKSADSTPPETREAETDSTEPPSWQGLQKRILPWTITREPTIDVRKEGQLNYSMVDEKCMDGGTSWQRCRLVLRKSGTLESDEYLLELFDPPKCPRTKLKVSCCSIQEIRRCSRLEMPDNANTFVLKANATEVIFEAGDDQQLNSWISEIKECLNCWSDETEGETQLPSNSDTANQSPSSGSTDSITQGASVFVPPEQCCHKTDHFLASSPWFHGPISRVKAAQLVQSQGVEGHGVFLVRQSETRRGEYVLTFNFQGRAKHLRLTLTERGQCHVQHLRFRSVLEMLQYFRLQPIPLECGAACDVKLSGYVVAGVQPHELGTSVCTSLLFPLAIQHSSSERSVSQFPSPSPLRHQYTEDFHHFSFPEQIFHRVPPPEELNRSFLRSEASGAQSSAHRESDYELDSPSRSRMRAIDNPYTPL</sequence>
<dbReference type="PROSITE" id="PS50003">
    <property type="entry name" value="PH_DOMAIN"/>
    <property type="match status" value="1"/>
</dbReference>
<dbReference type="PANTHER" id="PTHR10872">
    <property type="entry name" value="SH2B ADAPTER PROTEIN"/>
    <property type="match status" value="1"/>
</dbReference>
<dbReference type="Pfam" id="PF00169">
    <property type="entry name" value="PH"/>
    <property type="match status" value="1"/>
</dbReference>
<reference evidence="8" key="2">
    <citation type="submission" date="2021-03" db="UniProtKB">
        <authorList>
            <consortium name="Ensembl"/>
        </authorList>
    </citation>
    <scope>IDENTIFICATION</scope>
</reference>
<dbReference type="SUPFAM" id="SSF55550">
    <property type="entry name" value="SH2 domain"/>
    <property type="match status" value="1"/>
</dbReference>
<evidence type="ECO:0000259" key="6">
    <source>
        <dbReference type="PROSITE" id="PS50001"/>
    </source>
</evidence>
<feature type="domain" description="PH" evidence="7">
    <location>
        <begin position="242"/>
        <end position="354"/>
    </location>
</feature>
<dbReference type="PANTHER" id="PTHR10872:SF1">
    <property type="entry name" value="SH2B ADAPTER PROTEIN 3"/>
    <property type="match status" value="1"/>
</dbReference>
<keyword evidence="3 4" id="KW-0727">SH2 domain</keyword>
<reference evidence="8" key="1">
    <citation type="journal article" date="2010" name="Science">
        <title>The genome of the Western clawed frog Xenopus tropicalis.</title>
        <authorList>
            <person name="Hellsten U."/>
            <person name="Harland R.M."/>
            <person name="Gilchrist M.J."/>
            <person name="Hendrix D."/>
            <person name="Jurka J."/>
            <person name="Kapitonov V."/>
            <person name="Ovcharenko I."/>
            <person name="Putnam N.H."/>
            <person name="Shu S."/>
            <person name="Taher L."/>
            <person name="Blitz I.L."/>
            <person name="Blumberg B."/>
            <person name="Dichmann D.S."/>
            <person name="Dubchak I."/>
            <person name="Amaya E."/>
            <person name="Detter J.C."/>
            <person name="Fletcher R."/>
            <person name="Gerhard D.S."/>
            <person name="Goodstein D."/>
            <person name="Graves T."/>
            <person name="Grigoriev I.V."/>
            <person name="Grimwood J."/>
            <person name="Kawashima T."/>
            <person name="Lindquist E."/>
            <person name="Lucas S.M."/>
            <person name="Mead P.E."/>
            <person name="Mitros T."/>
            <person name="Ogino H."/>
            <person name="Ohta Y."/>
            <person name="Poliakov A.V."/>
            <person name="Pollet N."/>
            <person name="Robert J."/>
            <person name="Salamov A."/>
            <person name="Sater A.K."/>
            <person name="Schmutz J."/>
            <person name="Terry A."/>
            <person name="Vize P.D."/>
            <person name="Warren W.C."/>
            <person name="Wells D."/>
            <person name="Wills A."/>
            <person name="Wilson R.K."/>
            <person name="Zimmerman L.B."/>
            <person name="Zorn A.M."/>
            <person name="Grainger R."/>
            <person name="Grammer T."/>
            <person name="Khokha M.K."/>
            <person name="Richardson P.M."/>
            <person name="Rokhsar D.S."/>
        </authorList>
    </citation>
    <scope>NUCLEOTIDE SEQUENCE [LARGE SCALE GENOMIC DNA]</scope>
    <source>
        <strain evidence="8">Nigerian</strain>
    </source>
</reference>
<dbReference type="InterPro" id="IPR036860">
    <property type="entry name" value="SH2_dom_sf"/>
</dbReference>
<evidence type="ECO:0000259" key="7">
    <source>
        <dbReference type="PROSITE" id="PS50003"/>
    </source>
</evidence>
<dbReference type="Pfam" id="PF00017">
    <property type="entry name" value="SH2"/>
    <property type="match status" value="1"/>
</dbReference>
<dbReference type="Gene3D" id="2.30.29.30">
    <property type="entry name" value="Pleckstrin-homology domain (PH domain)/Phosphotyrosine-binding domain (PTB)"/>
    <property type="match status" value="1"/>
</dbReference>
<evidence type="ECO:0000256" key="4">
    <source>
        <dbReference type="PROSITE-ProRule" id="PRU00191"/>
    </source>
</evidence>
<evidence type="ECO:0000256" key="1">
    <source>
        <dbReference type="ARBA" id="ARBA00010220"/>
    </source>
</evidence>
<dbReference type="InterPro" id="IPR000980">
    <property type="entry name" value="SH2"/>
</dbReference>
<dbReference type="SUPFAM" id="SSF50729">
    <property type="entry name" value="PH domain-like"/>
    <property type="match status" value="1"/>
</dbReference>
<feature type="region of interest" description="Disordered" evidence="5">
    <location>
        <begin position="199"/>
        <end position="224"/>
    </location>
</feature>
<dbReference type="PROSITE" id="PS50001">
    <property type="entry name" value="SH2"/>
    <property type="match status" value="1"/>
</dbReference>
<dbReference type="Ensembl" id="ENSXETT00000114456">
    <property type="protein sequence ID" value="ENSXETP00000101914"/>
    <property type="gene ID" value="ENSXETG00000040614"/>
</dbReference>
<dbReference type="Gene3D" id="3.30.505.10">
    <property type="entry name" value="SH2 domain"/>
    <property type="match status" value="1"/>
</dbReference>
<dbReference type="SMART" id="SM00252">
    <property type="entry name" value="SH2"/>
    <property type="match status" value="1"/>
</dbReference>
<dbReference type="GO" id="GO:0035591">
    <property type="term" value="F:signaling adaptor activity"/>
    <property type="evidence" value="ECO:0007669"/>
    <property type="project" value="InterPro"/>
</dbReference>
<proteinExistence type="inferred from homology"/>
<feature type="domain" description="SH2" evidence="6">
    <location>
        <begin position="411"/>
        <end position="509"/>
    </location>
</feature>
<feature type="compositionally biased region" description="Polar residues" evidence="5">
    <location>
        <begin position="363"/>
        <end position="386"/>
    </location>
</feature>
<evidence type="ECO:0000313" key="8">
    <source>
        <dbReference type="Ensembl" id="ENSXETP00000101914"/>
    </source>
</evidence>